<keyword evidence="4 15" id="KW-0285">Flavoprotein</keyword>
<dbReference type="SUPFAM" id="SSF52374">
    <property type="entry name" value="Nucleotidylyl transferase"/>
    <property type="match status" value="1"/>
</dbReference>
<evidence type="ECO:0000256" key="3">
    <source>
        <dbReference type="ARBA" id="ARBA00005201"/>
    </source>
</evidence>
<keyword evidence="6 15" id="KW-0808">Transferase</keyword>
<dbReference type="NCBIfam" id="TIGR00083">
    <property type="entry name" value="ribF"/>
    <property type="match status" value="1"/>
</dbReference>
<keyword evidence="18" id="KW-1185">Reference proteome</keyword>
<dbReference type="InterPro" id="IPR014729">
    <property type="entry name" value="Rossmann-like_a/b/a_fold"/>
</dbReference>
<dbReference type="GO" id="GO:0009231">
    <property type="term" value="P:riboflavin biosynthetic process"/>
    <property type="evidence" value="ECO:0007669"/>
    <property type="project" value="InterPro"/>
</dbReference>
<dbReference type="SMART" id="SM00904">
    <property type="entry name" value="Flavokinase"/>
    <property type="match status" value="1"/>
</dbReference>
<dbReference type="NCBIfam" id="NF004162">
    <property type="entry name" value="PRK05627.1-5"/>
    <property type="match status" value="1"/>
</dbReference>
<dbReference type="InterPro" id="IPR023465">
    <property type="entry name" value="Riboflavin_kinase_dom_sf"/>
</dbReference>
<dbReference type="FunFam" id="2.40.30.30:FF:000003">
    <property type="entry name" value="Riboflavin biosynthesis protein"/>
    <property type="match status" value="1"/>
</dbReference>
<evidence type="ECO:0000256" key="15">
    <source>
        <dbReference type="PIRNR" id="PIRNR004491"/>
    </source>
</evidence>
<comment type="pathway">
    <text evidence="2 15">Cofactor biosynthesis; FAD biosynthesis; FAD from FMN: step 1/1.</text>
</comment>
<keyword evidence="12" id="KW-0511">Multifunctional enzyme</keyword>
<reference evidence="17" key="1">
    <citation type="submission" date="2021-01" db="EMBL/GenBank/DDBJ databases">
        <title>Modified the classification status of verrucomicrobia.</title>
        <authorList>
            <person name="Feng X."/>
        </authorList>
    </citation>
    <scope>NUCLEOTIDE SEQUENCE</scope>
    <source>
        <strain evidence="17">KCTC 22201</strain>
    </source>
</reference>
<evidence type="ECO:0000256" key="11">
    <source>
        <dbReference type="ARBA" id="ARBA00022840"/>
    </source>
</evidence>
<keyword evidence="8 15" id="KW-0547">Nucleotide-binding</keyword>
<sequence length="305" mass="33546">MRRLTSIHQLEGPVHLALGVFDGVHVGHQAVIERAVQAAAAEGGRAGVLTFDPYPLWVLAPEKAPKRLLASLDHKAAILEPMGVDFLLAVPFDEERARVEAVDFVQELIDAGTRTLAAGEDWRFGYKREGDRNLLRSLSDQLGFRFEAVPPVMVDGERVSSTRIRQAVRDGNLDAAARMLGRPYTVAGRVVEGQKLGRQLGFPTANLERGDEQYPPDGVWAVRAMVGRECHPGVANLGNRPTVPGDERTLEVHLLDGERDLYGEMMEVEFIAHLRPEQKFDSLEALKAQISQDVDAAKGRLAGLH</sequence>
<dbReference type="SUPFAM" id="SSF82114">
    <property type="entry name" value="Riboflavin kinase-like"/>
    <property type="match status" value="1"/>
</dbReference>
<keyword evidence="10 15" id="KW-0274">FAD</keyword>
<dbReference type="PIRSF" id="PIRSF004491">
    <property type="entry name" value="FAD_Synth"/>
    <property type="match status" value="1"/>
</dbReference>
<dbReference type="Proteomes" id="UP000658278">
    <property type="component" value="Unassembled WGS sequence"/>
</dbReference>
<dbReference type="EMBL" id="JAENII010000002">
    <property type="protein sequence ID" value="MBK1825858.1"/>
    <property type="molecule type" value="Genomic_DNA"/>
</dbReference>
<protein>
    <recommendedName>
        <fullName evidence="15">Riboflavin biosynthesis protein</fullName>
    </recommendedName>
    <domain>
        <recommendedName>
            <fullName evidence="15">Riboflavin kinase</fullName>
            <ecNumber evidence="15">2.7.1.26</ecNumber>
        </recommendedName>
        <alternativeName>
            <fullName evidence="15">Flavokinase</fullName>
        </alternativeName>
    </domain>
    <domain>
        <recommendedName>
            <fullName evidence="15">FMN adenylyltransferase</fullName>
            <ecNumber evidence="15">2.7.7.2</ecNumber>
        </recommendedName>
        <alternativeName>
            <fullName evidence="15">FAD pyrophosphorylase</fullName>
        </alternativeName>
        <alternativeName>
            <fullName evidence="15">FAD synthase</fullName>
        </alternativeName>
    </domain>
</protein>
<gene>
    <name evidence="17" type="ORF">JIN81_02410</name>
</gene>
<dbReference type="Gene3D" id="3.40.50.620">
    <property type="entry name" value="HUPs"/>
    <property type="match status" value="1"/>
</dbReference>
<dbReference type="GO" id="GO:0005524">
    <property type="term" value="F:ATP binding"/>
    <property type="evidence" value="ECO:0007669"/>
    <property type="project" value="UniProtKB-UniRule"/>
</dbReference>
<dbReference type="InterPro" id="IPR015864">
    <property type="entry name" value="FAD_synthase"/>
</dbReference>
<evidence type="ECO:0000256" key="2">
    <source>
        <dbReference type="ARBA" id="ARBA00004726"/>
    </source>
</evidence>
<evidence type="ECO:0000256" key="10">
    <source>
        <dbReference type="ARBA" id="ARBA00022827"/>
    </source>
</evidence>
<dbReference type="Pfam" id="PF06574">
    <property type="entry name" value="FAD_syn"/>
    <property type="match status" value="1"/>
</dbReference>
<dbReference type="EC" id="2.7.7.2" evidence="15"/>
<keyword evidence="11 15" id="KW-0067">ATP-binding</keyword>
<comment type="catalytic activity">
    <reaction evidence="14 15">
        <text>FMN + ATP + H(+) = FAD + diphosphate</text>
        <dbReference type="Rhea" id="RHEA:17237"/>
        <dbReference type="ChEBI" id="CHEBI:15378"/>
        <dbReference type="ChEBI" id="CHEBI:30616"/>
        <dbReference type="ChEBI" id="CHEBI:33019"/>
        <dbReference type="ChEBI" id="CHEBI:57692"/>
        <dbReference type="ChEBI" id="CHEBI:58210"/>
        <dbReference type="EC" id="2.7.7.2"/>
    </reaction>
</comment>
<proteinExistence type="inferred from homology"/>
<comment type="caution">
    <text evidence="17">The sequence shown here is derived from an EMBL/GenBank/DDBJ whole genome shotgun (WGS) entry which is preliminary data.</text>
</comment>
<dbReference type="PANTHER" id="PTHR22749">
    <property type="entry name" value="RIBOFLAVIN KINASE/FMN ADENYLYLTRANSFERASE"/>
    <property type="match status" value="1"/>
</dbReference>
<dbReference type="InterPro" id="IPR023468">
    <property type="entry name" value="Riboflavin_kinase"/>
</dbReference>
<dbReference type="InterPro" id="IPR015865">
    <property type="entry name" value="Riboflavin_kinase_bac/euk"/>
</dbReference>
<evidence type="ECO:0000313" key="17">
    <source>
        <dbReference type="EMBL" id="MBK1825858.1"/>
    </source>
</evidence>
<evidence type="ECO:0000256" key="4">
    <source>
        <dbReference type="ARBA" id="ARBA00022630"/>
    </source>
</evidence>
<feature type="domain" description="Riboflavin kinase" evidence="16">
    <location>
        <begin position="179"/>
        <end position="302"/>
    </location>
</feature>
<evidence type="ECO:0000256" key="9">
    <source>
        <dbReference type="ARBA" id="ARBA00022777"/>
    </source>
</evidence>
<comment type="similarity">
    <text evidence="15">Belongs to the ribF family.</text>
</comment>
<accession>A0A934VA27</accession>
<name>A0A934VA27_9BACT</name>
<dbReference type="AlphaFoldDB" id="A0A934VA27"/>
<keyword evidence="7 15" id="KW-0548">Nucleotidyltransferase</keyword>
<evidence type="ECO:0000256" key="5">
    <source>
        <dbReference type="ARBA" id="ARBA00022643"/>
    </source>
</evidence>
<evidence type="ECO:0000256" key="12">
    <source>
        <dbReference type="ARBA" id="ARBA00023268"/>
    </source>
</evidence>
<keyword evidence="9 15" id="KW-0418">Kinase</keyword>
<dbReference type="CDD" id="cd02064">
    <property type="entry name" value="FAD_synthetase_N"/>
    <property type="match status" value="1"/>
</dbReference>
<evidence type="ECO:0000256" key="8">
    <source>
        <dbReference type="ARBA" id="ARBA00022741"/>
    </source>
</evidence>
<evidence type="ECO:0000256" key="1">
    <source>
        <dbReference type="ARBA" id="ARBA00002121"/>
    </source>
</evidence>
<evidence type="ECO:0000256" key="13">
    <source>
        <dbReference type="ARBA" id="ARBA00047880"/>
    </source>
</evidence>
<dbReference type="GO" id="GO:0008531">
    <property type="term" value="F:riboflavin kinase activity"/>
    <property type="evidence" value="ECO:0007669"/>
    <property type="project" value="UniProtKB-UniRule"/>
</dbReference>
<evidence type="ECO:0000256" key="6">
    <source>
        <dbReference type="ARBA" id="ARBA00022679"/>
    </source>
</evidence>
<dbReference type="Pfam" id="PF01687">
    <property type="entry name" value="Flavokinase"/>
    <property type="match status" value="1"/>
</dbReference>
<dbReference type="PANTHER" id="PTHR22749:SF6">
    <property type="entry name" value="RIBOFLAVIN KINASE"/>
    <property type="match status" value="1"/>
</dbReference>
<dbReference type="GO" id="GO:0006747">
    <property type="term" value="P:FAD biosynthetic process"/>
    <property type="evidence" value="ECO:0007669"/>
    <property type="project" value="UniProtKB-UniRule"/>
</dbReference>
<dbReference type="GO" id="GO:0009398">
    <property type="term" value="P:FMN biosynthetic process"/>
    <property type="evidence" value="ECO:0007669"/>
    <property type="project" value="UniProtKB-UniRule"/>
</dbReference>
<dbReference type="FunFam" id="3.40.50.620:FF:000021">
    <property type="entry name" value="Riboflavin biosynthesis protein"/>
    <property type="match status" value="1"/>
</dbReference>
<organism evidence="17 18">
    <name type="scientific">Haloferula rosea</name>
    <dbReference type="NCBI Taxonomy" id="490093"/>
    <lineage>
        <taxon>Bacteria</taxon>
        <taxon>Pseudomonadati</taxon>
        <taxon>Verrucomicrobiota</taxon>
        <taxon>Verrucomicrobiia</taxon>
        <taxon>Verrucomicrobiales</taxon>
        <taxon>Verrucomicrobiaceae</taxon>
        <taxon>Haloferula</taxon>
    </lineage>
</organism>
<dbReference type="EC" id="2.7.1.26" evidence="15"/>
<dbReference type="RefSeq" id="WP_200275956.1">
    <property type="nucleotide sequence ID" value="NZ_JAENII010000002.1"/>
</dbReference>
<dbReference type="InterPro" id="IPR002606">
    <property type="entry name" value="Riboflavin_kinase_bac"/>
</dbReference>
<dbReference type="Gene3D" id="2.40.30.30">
    <property type="entry name" value="Riboflavin kinase-like"/>
    <property type="match status" value="1"/>
</dbReference>
<comment type="function">
    <text evidence="1">Catalyzes the phosphorylation of riboflavin to FMN followed by the adenylation of FMN to FAD.</text>
</comment>
<comment type="pathway">
    <text evidence="3 15">Cofactor biosynthesis; FMN biosynthesis; FMN from riboflavin (ATP route): step 1/1.</text>
</comment>
<comment type="catalytic activity">
    <reaction evidence="13 15">
        <text>riboflavin + ATP = FMN + ADP + H(+)</text>
        <dbReference type="Rhea" id="RHEA:14357"/>
        <dbReference type="ChEBI" id="CHEBI:15378"/>
        <dbReference type="ChEBI" id="CHEBI:30616"/>
        <dbReference type="ChEBI" id="CHEBI:57986"/>
        <dbReference type="ChEBI" id="CHEBI:58210"/>
        <dbReference type="ChEBI" id="CHEBI:456216"/>
        <dbReference type="EC" id="2.7.1.26"/>
    </reaction>
</comment>
<evidence type="ECO:0000256" key="7">
    <source>
        <dbReference type="ARBA" id="ARBA00022695"/>
    </source>
</evidence>
<dbReference type="NCBIfam" id="NF004160">
    <property type="entry name" value="PRK05627.1-3"/>
    <property type="match status" value="1"/>
</dbReference>
<evidence type="ECO:0000313" key="18">
    <source>
        <dbReference type="Proteomes" id="UP000658278"/>
    </source>
</evidence>
<evidence type="ECO:0000256" key="14">
    <source>
        <dbReference type="ARBA" id="ARBA00049494"/>
    </source>
</evidence>
<evidence type="ECO:0000259" key="16">
    <source>
        <dbReference type="SMART" id="SM00904"/>
    </source>
</evidence>
<dbReference type="GO" id="GO:0003919">
    <property type="term" value="F:FMN adenylyltransferase activity"/>
    <property type="evidence" value="ECO:0007669"/>
    <property type="project" value="UniProtKB-UniRule"/>
</dbReference>
<keyword evidence="5 15" id="KW-0288">FMN</keyword>